<gene>
    <name evidence="2" type="ORF">IC621_22140</name>
</gene>
<evidence type="ECO:0000313" key="3">
    <source>
        <dbReference type="Proteomes" id="UP000626844"/>
    </source>
</evidence>
<evidence type="ECO:0000313" key="2">
    <source>
        <dbReference type="EMBL" id="MBD1382906.1"/>
    </source>
</evidence>
<proteinExistence type="predicted"/>
<name>A0A926RZA6_9BACI</name>
<accession>A0A926RZA6</accession>
<feature type="domain" description="Glycosyltransferase 2-like" evidence="1">
    <location>
        <begin position="245"/>
        <end position="299"/>
    </location>
</feature>
<reference evidence="2" key="1">
    <citation type="submission" date="2020-09" db="EMBL/GenBank/DDBJ databases">
        <title>A novel bacterium of genus Bacillus, isolated from South China Sea.</title>
        <authorList>
            <person name="Huang H."/>
            <person name="Mo K."/>
            <person name="Hu Y."/>
        </authorList>
    </citation>
    <scope>NUCLEOTIDE SEQUENCE</scope>
    <source>
        <strain evidence="2">IB182487</strain>
    </source>
</reference>
<comment type="caution">
    <text evidence="2">The sequence shown here is derived from an EMBL/GenBank/DDBJ whole genome shotgun (WGS) entry which is preliminary data.</text>
</comment>
<dbReference type="InterPro" id="IPR029063">
    <property type="entry name" value="SAM-dependent_MTases_sf"/>
</dbReference>
<keyword evidence="3" id="KW-1185">Reference proteome</keyword>
<dbReference type="Pfam" id="PF00535">
    <property type="entry name" value="Glycos_transf_2"/>
    <property type="match status" value="1"/>
</dbReference>
<dbReference type="Gene3D" id="3.90.550.10">
    <property type="entry name" value="Spore Coat Polysaccharide Biosynthesis Protein SpsA, Chain A"/>
    <property type="match status" value="1"/>
</dbReference>
<dbReference type="Proteomes" id="UP000626844">
    <property type="component" value="Unassembled WGS sequence"/>
</dbReference>
<dbReference type="Gene3D" id="3.40.50.150">
    <property type="entry name" value="Vaccinia Virus protein VP39"/>
    <property type="match status" value="1"/>
</dbReference>
<organism evidence="2 3">
    <name type="scientific">Metabacillus arenae</name>
    <dbReference type="NCBI Taxonomy" id="2771434"/>
    <lineage>
        <taxon>Bacteria</taxon>
        <taxon>Bacillati</taxon>
        <taxon>Bacillota</taxon>
        <taxon>Bacilli</taxon>
        <taxon>Bacillales</taxon>
        <taxon>Bacillaceae</taxon>
        <taxon>Metabacillus</taxon>
    </lineage>
</organism>
<sequence length="516" mass="61367">MDELEKTLFNKNFFIKDKKKSFLRSFKNFFTTKSNSEKLYLELNINSSKEKNNHLINDIQSYIEFLGVKFDCKYLVAVGCNQLDLLKSLSKRFKIIGIDNKYNIESCKRIEIPGKWIEYDLEKEMSLPIDSHVLRDSIIICLNYIEYLDNPFNLLYSIKTAMKHSPICLMRTQERELQENKLFQCKRSWSLTEYTKLLNHFKFNIEFVGLTKINESTKMKDQILSIIGNESFNKTYNNPFKVVALMAVYNEEDIIYYSIKKLIEQKVYVYVIDNWSTDKTYDIVMEYNNNPYFIGCERFPQKKESHDNKFDFTNILDRKSELASHIEADWFIHCDADEIRESPWEKLELVDAIRYVDHIGYNAIDHTVINFQPIDNGFISGDFEKHFEYFEFGIYAAGCVKTWKKTDQKISLSGSGGHQAQFQGRKVTPFNFLVKHYPLRSQQHAEKKIFQERKPRYMKNLKEKGWHVQYNQYRTGDTFLRNPDELIKYSKDNFSSYFLVERLSNLFNSNSLKNFF</sequence>
<dbReference type="InterPro" id="IPR001173">
    <property type="entry name" value="Glyco_trans_2-like"/>
</dbReference>
<dbReference type="SUPFAM" id="SSF53448">
    <property type="entry name" value="Nucleotide-diphospho-sugar transferases"/>
    <property type="match status" value="1"/>
</dbReference>
<dbReference type="AlphaFoldDB" id="A0A926RZA6"/>
<dbReference type="InterPro" id="IPR029044">
    <property type="entry name" value="Nucleotide-diphossugar_trans"/>
</dbReference>
<dbReference type="RefSeq" id="WP_191161549.1">
    <property type="nucleotide sequence ID" value="NZ_JACXAI010000039.1"/>
</dbReference>
<dbReference type="EMBL" id="JACXAI010000039">
    <property type="protein sequence ID" value="MBD1382906.1"/>
    <property type="molecule type" value="Genomic_DNA"/>
</dbReference>
<evidence type="ECO:0000259" key="1">
    <source>
        <dbReference type="Pfam" id="PF00535"/>
    </source>
</evidence>
<protein>
    <submittedName>
        <fullName evidence="2">Glycosyltransferase family 2 protein</fullName>
    </submittedName>
</protein>